<keyword evidence="3" id="KW-1185">Reference proteome</keyword>
<dbReference type="GeneID" id="54588395"/>
<evidence type="ECO:0000256" key="1">
    <source>
        <dbReference type="SAM" id="MobiDB-lite"/>
    </source>
</evidence>
<feature type="compositionally biased region" description="Pro residues" evidence="1">
    <location>
        <begin position="103"/>
        <end position="116"/>
    </location>
</feature>
<feature type="region of interest" description="Disordered" evidence="1">
    <location>
        <begin position="57"/>
        <end position="77"/>
    </location>
</feature>
<evidence type="ECO:0000313" key="2">
    <source>
        <dbReference type="EMBL" id="KAF2256236.1"/>
    </source>
</evidence>
<dbReference type="Proteomes" id="UP000800094">
    <property type="component" value="Unassembled WGS sequence"/>
</dbReference>
<feature type="region of interest" description="Disordered" evidence="1">
    <location>
        <begin position="1"/>
        <end position="20"/>
    </location>
</feature>
<dbReference type="AlphaFoldDB" id="A0A6A6J0T2"/>
<accession>A0A6A6J0T2</accession>
<name>A0A6A6J0T2_9PLEO</name>
<evidence type="ECO:0000313" key="3">
    <source>
        <dbReference type="Proteomes" id="UP000800094"/>
    </source>
</evidence>
<sequence length="281" mass="31098">MGRTEGVTLPPLRDRQHLTAFPLGDQPLHELEEHNRERLRSPQLSDLVELSFDGGDISRRSSSTSLSPTVPSPVLDSLGHITHHQTAQRRLYMVTDHLYSPYPSPASSPTYSPEPSPGRTGTKRLRAARGVSSTQRNGQGEENREPNPKADREANSRYHQAVIIAEIQNGLLAHNPNLPQQASSKHEGRKPGWRLLTRHNISKSVENPLTWNKSQVLHSGSVAISQFLQTAQAAIERLKHHDDEYAAMLEESLALVACDGWSLPPLPLLPPPPTGRPRSSL</sequence>
<protein>
    <submittedName>
        <fullName evidence="2">Uncharacterized protein</fullName>
    </submittedName>
</protein>
<organism evidence="2 3">
    <name type="scientific">Trematosphaeria pertusa</name>
    <dbReference type="NCBI Taxonomy" id="390896"/>
    <lineage>
        <taxon>Eukaryota</taxon>
        <taxon>Fungi</taxon>
        <taxon>Dikarya</taxon>
        <taxon>Ascomycota</taxon>
        <taxon>Pezizomycotina</taxon>
        <taxon>Dothideomycetes</taxon>
        <taxon>Pleosporomycetidae</taxon>
        <taxon>Pleosporales</taxon>
        <taxon>Massarineae</taxon>
        <taxon>Trematosphaeriaceae</taxon>
        <taxon>Trematosphaeria</taxon>
    </lineage>
</organism>
<dbReference type="RefSeq" id="XP_033691240.1">
    <property type="nucleotide sequence ID" value="XM_033835065.1"/>
</dbReference>
<feature type="compositionally biased region" description="Low complexity" evidence="1">
    <location>
        <begin position="60"/>
        <end position="75"/>
    </location>
</feature>
<feature type="region of interest" description="Disordered" evidence="1">
    <location>
        <begin position="103"/>
        <end position="153"/>
    </location>
</feature>
<proteinExistence type="predicted"/>
<reference evidence="2" key="1">
    <citation type="journal article" date="2020" name="Stud. Mycol.">
        <title>101 Dothideomycetes genomes: a test case for predicting lifestyles and emergence of pathogens.</title>
        <authorList>
            <person name="Haridas S."/>
            <person name="Albert R."/>
            <person name="Binder M."/>
            <person name="Bloem J."/>
            <person name="Labutti K."/>
            <person name="Salamov A."/>
            <person name="Andreopoulos B."/>
            <person name="Baker S."/>
            <person name="Barry K."/>
            <person name="Bills G."/>
            <person name="Bluhm B."/>
            <person name="Cannon C."/>
            <person name="Castanera R."/>
            <person name="Culley D."/>
            <person name="Daum C."/>
            <person name="Ezra D."/>
            <person name="Gonzalez J."/>
            <person name="Henrissat B."/>
            <person name="Kuo A."/>
            <person name="Liang C."/>
            <person name="Lipzen A."/>
            <person name="Lutzoni F."/>
            <person name="Magnuson J."/>
            <person name="Mondo S."/>
            <person name="Nolan M."/>
            <person name="Ohm R."/>
            <person name="Pangilinan J."/>
            <person name="Park H.-J."/>
            <person name="Ramirez L."/>
            <person name="Alfaro M."/>
            <person name="Sun H."/>
            <person name="Tritt A."/>
            <person name="Yoshinaga Y."/>
            <person name="Zwiers L.-H."/>
            <person name="Turgeon B."/>
            <person name="Goodwin S."/>
            <person name="Spatafora J."/>
            <person name="Crous P."/>
            <person name="Grigoriev I."/>
        </authorList>
    </citation>
    <scope>NUCLEOTIDE SEQUENCE</scope>
    <source>
        <strain evidence="2">CBS 122368</strain>
    </source>
</reference>
<gene>
    <name evidence="2" type="ORF">BU26DRAFT_598964</name>
</gene>
<feature type="compositionally biased region" description="Basic and acidic residues" evidence="1">
    <location>
        <begin position="139"/>
        <end position="153"/>
    </location>
</feature>
<dbReference type="EMBL" id="ML987189">
    <property type="protein sequence ID" value="KAF2256236.1"/>
    <property type="molecule type" value="Genomic_DNA"/>
</dbReference>